<keyword evidence="3" id="KW-1185">Reference proteome</keyword>
<dbReference type="AlphaFoldDB" id="A0A367YIU0"/>
<reference evidence="2 3" key="1">
    <citation type="submission" date="2018-06" db="EMBL/GenBank/DDBJ databases">
        <title>Whole genome sequencing of Candida tropicalis (genome annotated by CSBL at Korea University).</title>
        <authorList>
            <person name="Ahn J."/>
        </authorList>
    </citation>
    <scope>NUCLEOTIDE SEQUENCE [LARGE SCALE GENOMIC DNA]</scope>
    <source>
        <strain evidence="2 3">ATCC 20962</strain>
    </source>
</reference>
<dbReference type="OrthoDB" id="310853at2759"/>
<gene>
    <name evidence="2" type="ORF">Cantr_01626</name>
</gene>
<dbReference type="Proteomes" id="UP000253472">
    <property type="component" value="Unassembled WGS sequence"/>
</dbReference>
<protein>
    <submittedName>
        <fullName evidence="2">Uncharacterized protein</fullName>
    </submittedName>
</protein>
<comment type="caution">
    <text evidence="2">The sequence shown here is derived from an EMBL/GenBank/DDBJ whole genome shotgun (WGS) entry which is preliminary data.</text>
</comment>
<evidence type="ECO:0000256" key="1">
    <source>
        <dbReference type="SAM" id="MobiDB-lite"/>
    </source>
</evidence>
<sequence length="111" mass="12431">MQLQDLLSTETKKKKLQTQTISSRHGRFGSLLSIRSSDSKSFVVSGQEALIDANSSMAKLDKSKKWKTISYFKYDSDDYVKTTTPVYLNISGQSIMSTFMNSSCRVVVSTI</sequence>
<accession>A0A367YIU0</accession>
<feature type="region of interest" description="Disordered" evidence="1">
    <location>
        <begin position="1"/>
        <end position="21"/>
    </location>
</feature>
<dbReference type="EMBL" id="QLNQ01000019">
    <property type="protein sequence ID" value="RCK65805.1"/>
    <property type="molecule type" value="Genomic_DNA"/>
</dbReference>
<dbReference type="STRING" id="5486.A0A367YIU0"/>
<evidence type="ECO:0000313" key="2">
    <source>
        <dbReference type="EMBL" id="RCK65805.1"/>
    </source>
</evidence>
<name>A0A367YIU0_9ASCO</name>
<evidence type="ECO:0000313" key="3">
    <source>
        <dbReference type="Proteomes" id="UP000253472"/>
    </source>
</evidence>
<proteinExistence type="predicted"/>
<organism evidence="2 3">
    <name type="scientific">Candida viswanathii</name>
    <dbReference type="NCBI Taxonomy" id="5486"/>
    <lineage>
        <taxon>Eukaryota</taxon>
        <taxon>Fungi</taxon>
        <taxon>Dikarya</taxon>
        <taxon>Ascomycota</taxon>
        <taxon>Saccharomycotina</taxon>
        <taxon>Pichiomycetes</taxon>
        <taxon>Debaryomycetaceae</taxon>
        <taxon>Candida/Lodderomyces clade</taxon>
        <taxon>Candida</taxon>
    </lineage>
</organism>